<keyword evidence="2" id="KW-0503">Monooxygenase</keyword>
<dbReference type="InterPro" id="IPR011008">
    <property type="entry name" value="Dimeric_a/b-barrel"/>
</dbReference>
<dbReference type="InterPro" id="IPR007138">
    <property type="entry name" value="ABM_dom"/>
</dbReference>
<dbReference type="STRING" id="1123397.SAMN05660831_02252"/>
<dbReference type="InterPro" id="IPR050404">
    <property type="entry name" value="Heme-degrading_MO"/>
</dbReference>
<dbReference type="OrthoDB" id="9798115at2"/>
<evidence type="ECO:0000313" key="2">
    <source>
        <dbReference type="EMBL" id="SFD75785.1"/>
    </source>
</evidence>
<accession>A0A1I1UYZ5</accession>
<sequence length="105" mass="12206">MYVVANRVPVAAGWEQAFEERFRQRAGRIEQNPGFIRMEVLRPADEESPWIVLTHWESEDAFRQWLSSDDFKEAHNNPLPHEAYTEEGRLERHEVVIASDGAATK</sequence>
<feature type="domain" description="ABM" evidence="1">
    <location>
        <begin position="2"/>
        <end position="95"/>
    </location>
</feature>
<dbReference type="PANTHER" id="PTHR34474:SF2">
    <property type="entry name" value="SIGNAL TRANSDUCTION PROTEIN TRAP"/>
    <property type="match status" value="1"/>
</dbReference>
<protein>
    <submittedName>
        <fullName evidence="2">Heme-degrading monooxygenase HmoA</fullName>
    </submittedName>
</protein>
<evidence type="ECO:0000259" key="1">
    <source>
        <dbReference type="PROSITE" id="PS51725"/>
    </source>
</evidence>
<dbReference type="GO" id="GO:0004497">
    <property type="term" value="F:monooxygenase activity"/>
    <property type="evidence" value="ECO:0007669"/>
    <property type="project" value="UniProtKB-KW"/>
</dbReference>
<evidence type="ECO:0000313" key="3">
    <source>
        <dbReference type="Proteomes" id="UP000198611"/>
    </source>
</evidence>
<dbReference type="PANTHER" id="PTHR34474">
    <property type="entry name" value="SIGNAL TRANSDUCTION PROTEIN TRAP"/>
    <property type="match status" value="1"/>
</dbReference>
<name>A0A1I1UYZ5_9GAMM</name>
<dbReference type="EMBL" id="FOMJ01000008">
    <property type="protein sequence ID" value="SFD75785.1"/>
    <property type="molecule type" value="Genomic_DNA"/>
</dbReference>
<dbReference type="Pfam" id="PF03992">
    <property type="entry name" value="ABM"/>
    <property type="match status" value="1"/>
</dbReference>
<dbReference type="SUPFAM" id="SSF54909">
    <property type="entry name" value="Dimeric alpha+beta barrel"/>
    <property type="match status" value="1"/>
</dbReference>
<keyword evidence="2" id="KW-0560">Oxidoreductase</keyword>
<dbReference type="Gene3D" id="3.30.70.100">
    <property type="match status" value="1"/>
</dbReference>
<dbReference type="Proteomes" id="UP000198611">
    <property type="component" value="Unassembled WGS sequence"/>
</dbReference>
<proteinExistence type="predicted"/>
<dbReference type="PROSITE" id="PS51725">
    <property type="entry name" value="ABM"/>
    <property type="match status" value="1"/>
</dbReference>
<reference evidence="2 3" key="1">
    <citation type="submission" date="2016-10" db="EMBL/GenBank/DDBJ databases">
        <authorList>
            <person name="de Groot N.N."/>
        </authorList>
    </citation>
    <scope>NUCLEOTIDE SEQUENCE [LARGE SCALE GENOMIC DNA]</scope>
    <source>
        <strain evidence="2 3">HL3</strain>
    </source>
</reference>
<dbReference type="AlphaFoldDB" id="A0A1I1UYZ5"/>
<gene>
    <name evidence="2" type="ORF">SAMN05660831_02252</name>
</gene>
<organism evidence="2 3">
    <name type="scientific">Thiohalospira halophila DSM 15071</name>
    <dbReference type="NCBI Taxonomy" id="1123397"/>
    <lineage>
        <taxon>Bacteria</taxon>
        <taxon>Pseudomonadati</taxon>
        <taxon>Pseudomonadota</taxon>
        <taxon>Gammaproteobacteria</taxon>
        <taxon>Thiohalospirales</taxon>
        <taxon>Thiohalospiraceae</taxon>
        <taxon>Thiohalospira</taxon>
    </lineage>
</organism>
<keyword evidence="3" id="KW-1185">Reference proteome</keyword>